<keyword evidence="3" id="KW-1185">Reference proteome</keyword>
<evidence type="ECO:0000256" key="1">
    <source>
        <dbReference type="SAM" id="Phobius"/>
    </source>
</evidence>
<keyword evidence="1" id="KW-0812">Transmembrane</keyword>
<dbReference type="Proteomes" id="UP000252893">
    <property type="component" value="Unassembled WGS sequence"/>
</dbReference>
<gene>
    <name evidence="2" type="ORF">DFR47_101475</name>
</gene>
<feature type="transmembrane region" description="Helical" evidence="1">
    <location>
        <begin position="101"/>
        <end position="122"/>
    </location>
</feature>
<dbReference type="OrthoDB" id="8456996at2"/>
<name>A0A366EBM1_9HYPH</name>
<sequence>MAQANSSSRSMVLAIVGALALAGGLYMQLGTSAVSSADQQRCEKIILDTYGNSEEAKNALLPKCNEPGMVAMMDAKANNSSAASAAQSIASANQSDIGSNALSFGLIGAGIGLLLGGVGTLLRRKK</sequence>
<protein>
    <submittedName>
        <fullName evidence="2">Uncharacterized protein</fullName>
    </submittedName>
</protein>
<dbReference type="EMBL" id="QNRH01000001">
    <property type="protein sequence ID" value="RBO98874.1"/>
    <property type="molecule type" value="Genomic_DNA"/>
</dbReference>
<dbReference type="AlphaFoldDB" id="A0A366EBM1"/>
<keyword evidence="1" id="KW-0472">Membrane</keyword>
<comment type="caution">
    <text evidence="2">The sequence shown here is derived from an EMBL/GenBank/DDBJ whole genome shotgun (WGS) entry which is preliminary data.</text>
</comment>
<reference evidence="2 3" key="1">
    <citation type="submission" date="2018-06" db="EMBL/GenBank/DDBJ databases">
        <title>Genomic Encyclopedia of Type Strains, Phase IV (KMG-IV): sequencing the most valuable type-strain genomes for metagenomic binning, comparative biology and taxonomic classification.</title>
        <authorList>
            <person name="Goeker M."/>
        </authorList>
    </citation>
    <scope>NUCLEOTIDE SEQUENCE [LARGE SCALE GENOMIC DNA]</scope>
    <source>
        <strain evidence="2 3">DSM 25619</strain>
    </source>
</reference>
<dbReference type="RefSeq" id="WP_113942786.1">
    <property type="nucleotide sequence ID" value="NZ_JBHEEG010000003.1"/>
</dbReference>
<proteinExistence type="predicted"/>
<evidence type="ECO:0000313" key="3">
    <source>
        <dbReference type="Proteomes" id="UP000252893"/>
    </source>
</evidence>
<organism evidence="2 3">
    <name type="scientific">Pseudochrobactrum asaccharolyticum</name>
    <dbReference type="NCBI Taxonomy" id="354351"/>
    <lineage>
        <taxon>Bacteria</taxon>
        <taxon>Pseudomonadati</taxon>
        <taxon>Pseudomonadota</taxon>
        <taxon>Alphaproteobacteria</taxon>
        <taxon>Hyphomicrobiales</taxon>
        <taxon>Brucellaceae</taxon>
        <taxon>Pseudochrobactrum</taxon>
    </lineage>
</organism>
<keyword evidence="1" id="KW-1133">Transmembrane helix</keyword>
<evidence type="ECO:0000313" key="2">
    <source>
        <dbReference type="EMBL" id="RBO98874.1"/>
    </source>
</evidence>
<accession>A0A366EBM1</accession>